<dbReference type="Pfam" id="PF02518">
    <property type="entry name" value="HATPase_c"/>
    <property type="match status" value="1"/>
</dbReference>
<dbReference type="InterPro" id="IPR003594">
    <property type="entry name" value="HATPase_dom"/>
</dbReference>
<dbReference type="PANTHER" id="PTHR43065">
    <property type="entry name" value="SENSOR HISTIDINE KINASE"/>
    <property type="match status" value="1"/>
</dbReference>
<evidence type="ECO:0000256" key="8">
    <source>
        <dbReference type="ARBA" id="ARBA00023012"/>
    </source>
</evidence>
<evidence type="ECO:0000256" key="1">
    <source>
        <dbReference type="ARBA" id="ARBA00000085"/>
    </source>
</evidence>
<name>A0A5L4L3T7_CAMFE</name>
<evidence type="ECO:0000256" key="4">
    <source>
        <dbReference type="ARBA" id="ARBA00022679"/>
    </source>
</evidence>
<dbReference type="EMBL" id="AABQDW010000005">
    <property type="protein sequence ID" value="EAI5407835.1"/>
    <property type="molecule type" value="Genomic_DNA"/>
</dbReference>
<evidence type="ECO:0000256" key="3">
    <source>
        <dbReference type="ARBA" id="ARBA00022553"/>
    </source>
</evidence>
<dbReference type="RefSeq" id="WP_002850001.1">
    <property type="nucleotide sequence ID" value="NZ_AABUZP020000005.1"/>
</dbReference>
<evidence type="ECO:0000259" key="9">
    <source>
        <dbReference type="PROSITE" id="PS50109"/>
    </source>
</evidence>
<dbReference type="GeneID" id="61065063"/>
<dbReference type="Proteomes" id="UP000535509">
    <property type="component" value="Unassembled WGS sequence"/>
</dbReference>
<dbReference type="GO" id="GO:0005524">
    <property type="term" value="F:ATP binding"/>
    <property type="evidence" value="ECO:0007669"/>
    <property type="project" value="UniProtKB-KW"/>
</dbReference>
<dbReference type="CDD" id="cd00082">
    <property type="entry name" value="HisKA"/>
    <property type="match status" value="1"/>
</dbReference>
<dbReference type="InterPro" id="IPR005467">
    <property type="entry name" value="His_kinase_dom"/>
</dbReference>
<dbReference type="OMA" id="AIWVMNE"/>
<protein>
    <recommendedName>
        <fullName evidence="2">histidine kinase</fullName>
        <ecNumber evidence="2">2.7.13.3</ecNumber>
    </recommendedName>
</protein>
<dbReference type="InterPro" id="IPR004358">
    <property type="entry name" value="Sig_transdc_His_kin-like_C"/>
</dbReference>
<reference evidence="13 15" key="1">
    <citation type="submission" date="2018-05" db="EMBL/GenBank/DDBJ databases">
        <authorList>
            <consortium name="PulseNet: The National Subtyping Network for Foodborne Disease Surveillance"/>
            <person name="Tarr C.L."/>
            <person name="Trees E."/>
            <person name="Katz L.S."/>
            <person name="Carleton-Romer H.A."/>
            <person name="Stroika S."/>
            <person name="Kucerova Z."/>
            <person name="Roache K.F."/>
            <person name="Sabol A.L."/>
            <person name="Besser J."/>
            <person name="Gerner-Smidt P."/>
        </authorList>
    </citation>
    <scope>NUCLEOTIDE SEQUENCE</scope>
    <source>
        <strain evidence="12">2014D-0197</strain>
        <strain evidence="10 15">2016D-0221</strain>
        <strain evidence="13">D4313</strain>
        <strain evidence="11 14">PNUSAC001503</strain>
    </source>
</reference>
<feature type="domain" description="Histidine kinase" evidence="9">
    <location>
        <begin position="135"/>
        <end position="333"/>
    </location>
</feature>
<dbReference type="Pfam" id="PF00512">
    <property type="entry name" value="HisKA"/>
    <property type="match status" value="1"/>
</dbReference>
<evidence type="ECO:0000256" key="7">
    <source>
        <dbReference type="ARBA" id="ARBA00022840"/>
    </source>
</evidence>
<keyword evidence="8" id="KW-0902">Two-component regulatory system</keyword>
<dbReference type="PROSITE" id="PS50109">
    <property type="entry name" value="HIS_KIN"/>
    <property type="match status" value="1"/>
</dbReference>
<dbReference type="PRINTS" id="PR00344">
    <property type="entry name" value="BCTRLSENSOR"/>
</dbReference>
<evidence type="ECO:0000313" key="15">
    <source>
        <dbReference type="Proteomes" id="UP000557842"/>
    </source>
</evidence>
<evidence type="ECO:0000256" key="2">
    <source>
        <dbReference type="ARBA" id="ARBA00012438"/>
    </source>
</evidence>
<evidence type="ECO:0000313" key="11">
    <source>
        <dbReference type="EMBL" id="EAI8858949.1"/>
    </source>
</evidence>
<keyword evidence="3" id="KW-0597">Phosphoprotein</keyword>
<dbReference type="SMART" id="SM00387">
    <property type="entry name" value="HATPase_c"/>
    <property type="match status" value="1"/>
</dbReference>
<dbReference type="InterPro" id="IPR003661">
    <property type="entry name" value="HisK_dim/P_dom"/>
</dbReference>
<comment type="caution">
    <text evidence="13">The sequence shown here is derived from an EMBL/GenBank/DDBJ whole genome shotgun (WGS) entry which is preliminary data.</text>
</comment>
<dbReference type="SUPFAM" id="SSF55874">
    <property type="entry name" value="ATPase domain of HSP90 chaperone/DNA topoisomerase II/histidine kinase"/>
    <property type="match status" value="1"/>
</dbReference>
<dbReference type="EMBL" id="AACCXK010000010">
    <property type="protein sequence ID" value="EAK0453297.1"/>
    <property type="molecule type" value="Genomic_DNA"/>
</dbReference>
<organism evidence="13">
    <name type="scientific">Campylobacter fetus</name>
    <dbReference type="NCBI Taxonomy" id="196"/>
    <lineage>
        <taxon>Bacteria</taxon>
        <taxon>Pseudomonadati</taxon>
        <taxon>Campylobacterota</taxon>
        <taxon>Epsilonproteobacteria</taxon>
        <taxon>Campylobacterales</taxon>
        <taxon>Campylobacteraceae</taxon>
        <taxon>Campylobacter</taxon>
    </lineage>
</organism>
<accession>A0A5L4L3T7</accession>
<keyword evidence="4" id="KW-0808">Transferase</keyword>
<dbReference type="SMART" id="SM00388">
    <property type="entry name" value="HisKA"/>
    <property type="match status" value="1"/>
</dbReference>
<sequence length="333" mass="37411">MSELLTNNSETKHIQDGLKSLIEQTYLIEKEYKTLTTSYANLQKFIQDIVESLGAALWVIDIDGKAVLKNAKADENEHILSLIDFRKTNQEVEFGSQFYAIKITQNDGNKIILATDISDEKRSARLVSMGAVAAHLSHEIRNPIGSISLLTSTLLKRADDKNRPLIEEIQKAIFRVERIIKATLLFTKGVCINKQVFNLEKLEQNCKVAISQYAFSKEIKFVFSGFNSEIIGDMDLLDMVFSNFIFNAIDAIEEDESESGTIKIEHKFENNEHNFYISDSGVKIDKDIVFEPFKTTKLKGNGLGLALSIEIISAHKGSIALQNDPKVFTISLP</sequence>
<keyword evidence="5" id="KW-0547">Nucleotide-binding</keyword>
<evidence type="ECO:0000256" key="5">
    <source>
        <dbReference type="ARBA" id="ARBA00022741"/>
    </source>
</evidence>
<dbReference type="PANTHER" id="PTHR43065:SF10">
    <property type="entry name" value="PEROXIDE STRESS-ACTIVATED HISTIDINE KINASE MAK3"/>
    <property type="match status" value="1"/>
</dbReference>
<dbReference type="InterPro" id="IPR036890">
    <property type="entry name" value="HATPase_C_sf"/>
</dbReference>
<proteinExistence type="predicted"/>
<dbReference type="EMBL" id="AACCXM010000001">
    <property type="protein sequence ID" value="EAK0467808.1"/>
    <property type="molecule type" value="Genomic_DNA"/>
</dbReference>
<evidence type="ECO:0000256" key="6">
    <source>
        <dbReference type="ARBA" id="ARBA00022777"/>
    </source>
</evidence>
<evidence type="ECO:0000313" key="14">
    <source>
        <dbReference type="Proteomes" id="UP000535509"/>
    </source>
</evidence>
<evidence type="ECO:0000313" key="13">
    <source>
        <dbReference type="EMBL" id="EAK0467808.1"/>
    </source>
</evidence>
<evidence type="ECO:0000313" key="10">
    <source>
        <dbReference type="EMBL" id="EAI5407835.1"/>
    </source>
</evidence>
<dbReference type="Proteomes" id="UP000557842">
    <property type="component" value="Unassembled WGS sequence"/>
</dbReference>
<keyword evidence="6 13" id="KW-0418">Kinase</keyword>
<dbReference type="InterPro" id="IPR036097">
    <property type="entry name" value="HisK_dim/P_sf"/>
</dbReference>
<comment type="catalytic activity">
    <reaction evidence="1">
        <text>ATP + protein L-histidine = ADP + protein N-phospho-L-histidine.</text>
        <dbReference type="EC" id="2.7.13.3"/>
    </reaction>
</comment>
<dbReference type="EMBL" id="AABTCC010000008">
    <property type="protein sequence ID" value="EAI8858949.1"/>
    <property type="molecule type" value="Genomic_DNA"/>
</dbReference>
<dbReference type="GO" id="GO:0000155">
    <property type="term" value="F:phosphorelay sensor kinase activity"/>
    <property type="evidence" value="ECO:0007669"/>
    <property type="project" value="InterPro"/>
</dbReference>
<keyword evidence="14" id="KW-1185">Reference proteome</keyword>
<dbReference type="Gene3D" id="1.10.287.130">
    <property type="match status" value="1"/>
</dbReference>
<dbReference type="AlphaFoldDB" id="A0A5L4L3T7"/>
<dbReference type="SUPFAM" id="SSF47384">
    <property type="entry name" value="Homodimeric domain of signal transducing histidine kinase"/>
    <property type="match status" value="1"/>
</dbReference>
<gene>
    <name evidence="12" type="ORF">AAH17_06435</name>
    <name evidence="13" type="ORF">AAH24_00265</name>
    <name evidence="10" type="ORF">BVH53_03880</name>
    <name evidence="11" type="ORF">CX802_03675</name>
</gene>
<dbReference type="Gene3D" id="3.30.565.10">
    <property type="entry name" value="Histidine kinase-like ATPase, C-terminal domain"/>
    <property type="match status" value="1"/>
</dbReference>
<keyword evidence="7" id="KW-0067">ATP-binding</keyword>
<evidence type="ECO:0000313" key="12">
    <source>
        <dbReference type="EMBL" id="EAK0453297.1"/>
    </source>
</evidence>
<dbReference type="EC" id="2.7.13.3" evidence="2"/>